<organism evidence="1 2">
    <name type="scientific">Akanthomyces lecanii RCEF 1005</name>
    <dbReference type="NCBI Taxonomy" id="1081108"/>
    <lineage>
        <taxon>Eukaryota</taxon>
        <taxon>Fungi</taxon>
        <taxon>Dikarya</taxon>
        <taxon>Ascomycota</taxon>
        <taxon>Pezizomycotina</taxon>
        <taxon>Sordariomycetes</taxon>
        <taxon>Hypocreomycetidae</taxon>
        <taxon>Hypocreales</taxon>
        <taxon>Cordycipitaceae</taxon>
        <taxon>Akanthomyces</taxon>
        <taxon>Cordyceps confragosa</taxon>
    </lineage>
</organism>
<dbReference type="Proteomes" id="UP000076881">
    <property type="component" value="Unassembled WGS sequence"/>
</dbReference>
<gene>
    <name evidence="1" type="ORF">LEL_10819</name>
</gene>
<comment type="caution">
    <text evidence="1">The sequence shown here is derived from an EMBL/GenBank/DDBJ whole genome shotgun (WGS) entry which is preliminary data.</text>
</comment>
<dbReference type="CDD" id="cd02231">
    <property type="entry name" value="cupin_BLL6423-like"/>
    <property type="match status" value="1"/>
</dbReference>
<reference evidence="1 2" key="1">
    <citation type="journal article" date="2016" name="Genome Biol. Evol.">
        <title>Divergent and convergent evolution of fungal pathogenicity.</title>
        <authorList>
            <person name="Shang Y."/>
            <person name="Xiao G."/>
            <person name="Zheng P."/>
            <person name="Cen K."/>
            <person name="Zhan S."/>
            <person name="Wang C."/>
        </authorList>
    </citation>
    <scope>NUCLEOTIDE SEQUENCE [LARGE SCALE GENOMIC DNA]</scope>
    <source>
        <strain evidence="1 2">RCEF 1005</strain>
    </source>
</reference>
<accession>A0A167T359</accession>
<evidence type="ECO:0000313" key="1">
    <source>
        <dbReference type="EMBL" id="OAA60196.1"/>
    </source>
</evidence>
<dbReference type="InterPro" id="IPR047142">
    <property type="entry name" value="OryJ/VirC-like"/>
</dbReference>
<dbReference type="EMBL" id="AZHF01000022">
    <property type="protein sequence ID" value="OAA60196.1"/>
    <property type="molecule type" value="Genomic_DNA"/>
</dbReference>
<evidence type="ECO:0000313" key="2">
    <source>
        <dbReference type="Proteomes" id="UP000076881"/>
    </source>
</evidence>
<dbReference type="OrthoDB" id="5840532at2759"/>
<dbReference type="PANTHER" id="PTHR36156">
    <property type="entry name" value="SLR2101 PROTEIN"/>
    <property type="match status" value="1"/>
</dbReference>
<proteinExistence type="predicted"/>
<dbReference type="InterPro" id="IPR011051">
    <property type="entry name" value="RmlC_Cupin_sf"/>
</dbReference>
<protein>
    <submittedName>
        <fullName evidence="1">Cupin 2</fullName>
    </submittedName>
</protein>
<dbReference type="STRING" id="1081108.A0A167T359"/>
<dbReference type="PANTHER" id="PTHR36156:SF2">
    <property type="entry name" value="CUPIN TYPE-2 DOMAIN-CONTAINING PROTEIN"/>
    <property type="match status" value="1"/>
</dbReference>
<dbReference type="AlphaFoldDB" id="A0A167T359"/>
<dbReference type="SUPFAM" id="SSF51182">
    <property type="entry name" value="RmlC-like cupins"/>
    <property type="match status" value="1"/>
</dbReference>
<sequence length="204" mass="21866">MSDFGASYNLPAPRRITASNLPLPSHLVSDPYVEPGVEVRDEKLVAQPLLDGSFRRAVIATSSQVPTKNDGHDELKLDAVPGAGIVLPGGLNTYYLDIAPQTEGALHRTTSTDYVIVLSGKLSLLTPKADAYHIKDGKATCASDLVTTVALPGDVIYQRGTIHSLSNNTNEWVRALCIVVGSETNKVPLDKGSGYKELADQWLV</sequence>
<keyword evidence="2" id="KW-1185">Reference proteome</keyword>
<dbReference type="InterPro" id="IPR014710">
    <property type="entry name" value="RmlC-like_jellyroll"/>
</dbReference>
<dbReference type="Gene3D" id="2.60.120.10">
    <property type="entry name" value="Jelly Rolls"/>
    <property type="match status" value="1"/>
</dbReference>
<name>A0A167T359_CORDF</name>